<feature type="transmembrane region" description="Helical" evidence="1">
    <location>
        <begin position="83"/>
        <end position="101"/>
    </location>
</feature>
<comment type="caution">
    <text evidence="2">The sequence shown here is derived from an EMBL/GenBank/DDBJ whole genome shotgun (WGS) entry which is preliminary data.</text>
</comment>
<dbReference type="EMBL" id="VCBC01000004">
    <property type="protein sequence ID" value="TLU66835.1"/>
    <property type="molecule type" value="Genomic_DNA"/>
</dbReference>
<accession>A0A5R9IMS8</accession>
<feature type="transmembrane region" description="Helical" evidence="1">
    <location>
        <begin position="43"/>
        <end position="63"/>
    </location>
</feature>
<proteinExistence type="predicted"/>
<keyword evidence="3" id="KW-1185">Reference proteome</keyword>
<evidence type="ECO:0000313" key="2">
    <source>
        <dbReference type="EMBL" id="TLU66835.1"/>
    </source>
</evidence>
<protein>
    <submittedName>
        <fullName evidence="2">Uncharacterized protein</fullName>
    </submittedName>
</protein>
<name>A0A5R9IMS8_9GAMM</name>
<organism evidence="2 3">
    <name type="scientific">Thalassotalea litorea</name>
    <dbReference type="NCBI Taxonomy" id="2020715"/>
    <lineage>
        <taxon>Bacteria</taxon>
        <taxon>Pseudomonadati</taxon>
        <taxon>Pseudomonadota</taxon>
        <taxon>Gammaproteobacteria</taxon>
        <taxon>Alteromonadales</taxon>
        <taxon>Colwelliaceae</taxon>
        <taxon>Thalassotalea</taxon>
    </lineage>
</organism>
<sequence length="105" mass="11995">MSQPDSDLMQYLHRDFVADTPKQQQEFIRQSVQKYRQHSQKRAIVFTVFGLIALLALVMFFPIQPMVEIFSSGANIEDISLPTLTLAVLPVLLISYVVVLLENSR</sequence>
<keyword evidence="1" id="KW-1133">Transmembrane helix</keyword>
<dbReference type="RefSeq" id="WP_138318900.1">
    <property type="nucleotide sequence ID" value="NZ_VCBC01000004.1"/>
</dbReference>
<evidence type="ECO:0000313" key="3">
    <source>
        <dbReference type="Proteomes" id="UP000307790"/>
    </source>
</evidence>
<gene>
    <name evidence="2" type="ORF">FE810_04835</name>
</gene>
<dbReference type="Proteomes" id="UP000307790">
    <property type="component" value="Unassembled WGS sequence"/>
</dbReference>
<dbReference type="OrthoDB" id="6402712at2"/>
<keyword evidence="1" id="KW-0812">Transmembrane</keyword>
<dbReference type="AlphaFoldDB" id="A0A5R9IMS8"/>
<evidence type="ECO:0000256" key="1">
    <source>
        <dbReference type="SAM" id="Phobius"/>
    </source>
</evidence>
<keyword evidence="1" id="KW-0472">Membrane</keyword>
<reference evidence="2 3" key="1">
    <citation type="submission" date="2019-05" db="EMBL/GenBank/DDBJ databases">
        <title>Genome sequences of Thalassotalea litorea 1K03283.</title>
        <authorList>
            <person name="Zhang D."/>
        </authorList>
    </citation>
    <scope>NUCLEOTIDE SEQUENCE [LARGE SCALE GENOMIC DNA]</scope>
    <source>
        <strain evidence="2 3">MCCC 1K03283</strain>
    </source>
</reference>